<dbReference type="Pfam" id="PF04542">
    <property type="entry name" value="Sigma70_r2"/>
    <property type="match status" value="1"/>
</dbReference>
<dbReference type="Proteomes" id="UP001596989">
    <property type="component" value="Unassembled WGS sequence"/>
</dbReference>
<dbReference type="PROSITE" id="PS00716">
    <property type="entry name" value="SIGMA70_2"/>
    <property type="match status" value="1"/>
</dbReference>
<dbReference type="Gene3D" id="1.10.1740.10">
    <property type="match status" value="1"/>
</dbReference>
<protein>
    <submittedName>
        <fullName evidence="6">Sigma-70 family RNA polymerase sigma factor</fullName>
    </submittedName>
</protein>
<dbReference type="InterPro" id="IPR000943">
    <property type="entry name" value="RNA_pol_sigma70"/>
</dbReference>
<dbReference type="InterPro" id="IPR013324">
    <property type="entry name" value="RNA_pol_sigma_r3/r4-like"/>
</dbReference>
<comment type="caution">
    <text evidence="6">The sequence shown here is derived from an EMBL/GenBank/DDBJ whole genome shotgun (WGS) entry which is preliminary data.</text>
</comment>
<keyword evidence="2" id="KW-0731">Sigma factor</keyword>
<dbReference type="NCBIfam" id="TIGR02937">
    <property type="entry name" value="sigma70-ECF"/>
    <property type="match status" value="1"/>
</dbReference>
<dbReference type="InterPro" id="IPR007630">
    <property type="entry name" value="RNA_pol_sigma70_r4"/>
</dbReference>
<name>A0ABW3HX81_9BACL</name>
<dbReference type="Gene3D" id="1.20.140.160">
    <property type="match status" value="1"/>
</dbReference>
<proteinExistence type="predicted"/>
<dbReference type="InterPro" id="IPR007627">
    <property type="entry name" value="RNA_pol_sigma70_r2"/>
</dbReference>
<sequence length="258" mass="29619">MSERTAQLSSHQIKSLMEQYRKMECNESATLLLKHYEFIVRMAAGKMSRSRTDLYDDLYQVAQIAMLRLFQQYDATKGIPFEGYAMKSLIGHLKNYLRDKAWYIQIPRRIKEKGLMVQRAVDELTVELGRSPMVEDIASRLELSIEETIEILAARESYHYLSLDKPLSSDEESAATIGDVIPGDSGEFHALDGNLDLQAAMLRLKEQEQLVLQLVYKKGQTQREVAECLAISQMSVSRIQRRALEKLRRILQDDEVDG</sequence>
<gene>
    <name evidence="6" type="ORF">ACFQ2I_22420</name>
</gene>
<evidence type="ECO:0000256" key="4">
    <source>
        <dbReference type="ARBA" id="ARBA00023163"/>
    </source>
</evidence>
<reference evidence="7" key="1">
    <citation type="journal article" date="2019" name="Int. J. Syst. Evol. Microbiol.">
        <title>The Global Catalogue of Microorganisms (GCM) 10K type strain sequencing project: providing services to taxonomists for standard genome sequencing and annotation.</title>
        <authorList>
            <consortium name="The Broad Institute Genomics Platform"/>
            <consortium name="The Broad Institute Genome Sequencing Center for Infectious Disease"/>
            <person name="Wu L."/>
            <person name="Ma J."/>
        </authorList>
    </citation>
    <scope>NUCLEOTIDE SEQUENCE [LARGE SCALE GENOMIC DNA]</scope>
    <source>
        <strain evidence="7">CCUG 59129</strain>
    </source>
</reference>
<accession>A0ABW3HX81</accession>
<evidence type="ECO:0000256" key="1">
    <source>
        <dbReference type="ARBA" id="ARBA00023015"/>
    </source>
</evidence>
<evidence type="ECO:0000256" key="3">
    <source>
        <dbReference type="ARBA" id="ARBA00023125"/>
    </source>
</evidence>
<evidence type="ECO:0000259" key="5">
    <source>
        <dbReference type="PROSITE" id="PS00716"/>
    </source>
</evidence>
<dbReference type="CDD" id="cd06171">
    <property type="entry name" value="Sigma70_r4"/>
    <property type="match status" value="1"/>
</dbReference>
<dbReference type="SUPFAM" id="SSF88946">
    <property type="entry name" value="Sigma2 domain of RNA polymerase sigma factors"/>
    <property type="match status" value="1"/>
</dbReference>
<dbReference type="PANTHER" id="PTHR30385:SF4">
    <property type="entry name" value="RNA POLYMERASE SIGMA-E FACTOR"/>
    <property type="match status" value="1"/>
</dbReference>
<organism evidence="6 7">
    <name type="scientific">Paenibacillus chungangensis</name>
    <dbReference type="NCBI Taxonomy" id="696535"/>
    <lineage>
        <taxon>Bacteria</taxon>
        <taxon>Bacillati</taxon>
        <taxon>Bacillota</taxon>
        <taxon>Bacilli</taxon>
        <taxon>Bacillales</taxon>
        <taxon>Paenibacillaceae</taxon>
        <taxon>Paenibacillus</taxon>
    </lineage>
</organism>
<dbReference type="InterPro" id="IPR014284">
    <property type="entry name" value="RNA_pol_sigma-70_dom"/>
</dbReference>
<feature type="domain" description="RNA polymerase sigma-70" evidence="5">
    <location>
        <begin position="221"/>
        <end position="247"/>
    </location>
</feature>
<evidence type="ECO:0000313" key="7">
    <source>
        <dbReference type="Proteomes" id="UP001596989"/>
    </source>
</evidence>
<evidence type="ECO:0000256" key="2">
    <source>
        <dbReference type="ARBA" id="ARBA00023082"/>
    </source>
</evidence>
<dbReference type="InterPro" id="IPR007624">
    <property type="entry name" value="RNA_pol_sigma70_r3"/>
</dbReference>
<evidence type="ECO:0000313" key="6">
    <source>
        <dbReference type="EMBL" id="MFD0962100.1"/>
    </source>
</evidence>
<keyword evidence="7" id="KW-1185">Reference proteome</keyword>
<dbReference type="Pfam" id="PF04545">
    <property type="entry name" value="Sigma70_r4"/>
    <property type="match status" value="1"/>
</dbReference>
<dbReference type="Pfam" id="PF04539">
    <property type="entry name" value="Sigma70_r3"/>
    <property type="match status" value="1"/>
</dbReference>
<keyword evidence="4" id="KW-0804">Transcription</keyword>
<dbReference type="EMBL" id="JBHTJZ010000071">
    <property type="protein sequence ID" value="MFD0962100.1"/>
    <property type="molecule type" value="Genomic_DNA"/>
</dbReference>
<dbReference type="InterPro" id="IPR013325">
    <property type="entry name" value="RNA_pol_sigma_r2"/>
</dbReference>
<dbReference type="SUPFAM" id="SSF88659">
    <property type="entry name" value="Sigma3 and sigma4 domains of RNA polymerase sigma factors"/>
    <property type="match status" value="2"/>
</dbReference>
<dbReference type="PANTHER" id="PTHR30385">
    <property type="entry name" value="SIGMA FACTOR F FLAGELLAR"/>
    <property type="match status" value="1"/>
</dbReference>
<dbReference type="RefSeq" id="WP_377568293.1">
    <property type="nucleotide sequence ID" value="NZ_JBHTJZ010000071.1"/>
</dbReference>
<keyword evidence="1" id="KW-0805">Transcription regulation</keyword>
<keyword evidence="3" id="KW-0238">DNA-binding</keyword>